<dbReference type="EMBL" id="LGTL01000034">
    <property type="protein sequence ID" value="KPA73563.1"/>
    <property type="molecule type" value="Genomic_DNA"/>
</dbReference>
<feature type="region of interest" description="Disordered" evidence="1">
    <location>
        <begin position="51"/>
        <end position="97"/>
    </location>
</feature>
<dbReference type="Proteomes" id="UP000037923">
    <property type="component" value="Unassembled WGS sequence"/>
</dbReference>
<sequence length="97" mass="11034">MADLLKCARATPHAWCFPHNRVWQEWPSGPTTPRGKDANRRRSTLLRTAATQREALHWAAPRERPPRTPRRTAKRDPHAAPAATEPPSPKRGDSQSW</sequence>
<gene>
    <name evidence="2" type="ORF">ABB37_09698</name>
</gene>
<reference evidence="2 3" key="1">
    <citation type="submission" date="2015-07" db="EMBL/GenBank/DDBJ databases">
        <title>High-quality genome of monoxenous trypanosomatid Leptomonas pyrrhocoris.</title>
        <authorList>
            <person name="Flegontov P."/>
            <person name="Butenko A."/>
            <person name="Firsov S."/>
            <person name="Vlcek C."/>
            <person name="Logacheva M.D."/>
            <person name="Field M."/>
            <person name="Filatov D."/>
            <person name="Flegontova O."/>
            <person name="Gerasimov E."/>
            <person name="Jackson A.P."/>
            <person name="Kelly S."/>
            <person name="Opperdoes F."/>
            <person name="O'Reilly A."/>
            <person name="Votypka J."/>
            <person name="Yurchenko V."/>
            <person name="Lukes J."/>
        </authorList>
    </citation>
    <scope>NUCLEOTIDE SEQUENCE [LARGE SCALE GENOMIC DNA]</scope>
    <source>
        <strain evidence="2">H10</strain>
    </source>
</reference>
<dbReference type="VEuPathDB" id="TriTrypDB:LpyrH10_34_0010"/>
<dbReference type="GeneID" id="26909981"/>
<evidence type="ECO:0000313" key="2">
    <source>
        <dbReference type="EMBL" id="KPA73563.1"/>
    </source>
</evidence>
<dbReference type="RefSeq" id="XP_015652002.1">
    <property type="nucleotide sequence ID" value="XM_015809327.1"/>
</dbReference>
<proteinExistence type="predicted"/>
<evidence type="ECO:0000256" key="1">
    <source>
        <dbReference type="SAM" id="MobiDB-lite"/>
    </source>
</evidence>
<evidence type="ECO:0000313" key="3">
    <source>
        <dbReference type="Proteomes" id="UP000037923"/>
    </source>
</evidence>
<feature type="compositionally biased region" description="Basic and acidic residues" evidence="1">
    <location>
        <begin position="54"/>
        <end position="66"/>
    </location>
</feature>
<organism evidence="2 3">
    <name type="scientific">Leptomonas pyrrhocoris</name>
    <name type="common">Firebug parasite</name>
    <dbReference type="NCBI Taxonomy" id="157538"/>
    <lineage>
        <taxon>Eukaryota</taxon>
        <taxon>Discoba</taxon>
        <taxon>Euglenozoa</taxon>
        <taxon>Kinetoplastea</taxon>
        <taxon>Metakinetoplastina</taxon>
        <taxon>Trypanosomatida</taxon>
        <taxon>Trypanosomatidae</taxon>
        <taxon>Leishmaniinae</taxon>
        <taxon>Leptomonas</taxon>
    </lineage>
</organism>
<protein>
    <submittedName>
        <fullName evidence="2">Uncharacterized protein</fullName>
    </submittedName>
</protein>
<accession>A0A0M9FPW9</accession>
<feature type="region of interest" description="Disordered" evidence="1">
    <location>
        <begin position="23"/>
        <end position="42"/>
    </location>
</feature>
<keyword evidence="3" id="KW-1185">Reference proteome</keyword>
<name>A0A0M9FPW9_LEPPY</name>
<dbReference type="AlphaFoldDB" id="A0A0M9FPW9"/>
<feature type="compositionally biased region" description="Basic and acidic residues" evidence="1">
    <location>
        <begin position="88"/>
        <end position="97"/>
    </location>
</feature>
<comment type="caution">
    <text evidence="2">The sequence shown here is derived from an EMBL/GenBank/DDBJ whole genome shotgun (WGS) entry which is preliminary data.</text>
</comment>